<proteinExistence type="inferred from homology"/>
<evidence type="ECO:0000256" key="8">
    <source>
        <dbReference type="ARBA" id="ARBA00023316"/>
    </source>
</evidence>
<dbReference type="GO" id="GO:0016757">
    <property type="term" value="F:glycosyltransferase activity"/>
    <property type="evidence" value="ECO:0007669"/>
    <property type="project" value="UniProtKB-KW"/>
</dbReference>
<name>A0A2G9WWH5_9HYPH</name>
<dbReference type="Pfam" id="PF03734">
    <property type="entry name" value="YkuD"/>
    <property type="match status" value="1"/>
</dbReference>
<evidence type="ECO:0000256" key="6">
    <source>
        <dbReference type="ARBA" id="ARBA00022960"/>
    </source>
</evidence>
<keyword evidence="12" id="KW-1185">Reference proteome</keyword>
<evidence type="ECO:0000256" key="9">
    <source>
        <dbReference type="PROSITE-ProRule" id="PRU01373"/>
    </source>
</evidence>
<dbReference type="GO" id="GO:0018104">
    <property type="term" value="P:peptidoglycan-protein cross-linking"/>
    <property type="evidence" value="ECO:0007669"/>
    <property type="project" value="TreeGrafter"/>
</dbReference>
<dbReference type="SUPFAM" id="SSF141523">
    <property type="entry name" value="L,D-transpeptidase catalytic domain-like"/>
    <property type="match status" value="1"/>
</dbReference>
<evidence type="ECO:0000256" key="5">
    <source>
        <dbReference type="ARBA" id="ARBA00022801"/>
    </source>
</evidence>
<keyword evidence="3" id="KW-0328">Glycosyltransferase</keyword>
<evidence type="ECO:0000256" key="7">
    <source>
        <dbReference type="ARBA" id="ARBA00022984"/>
    </source>
</evidence>
<dbReference type="GO" id="GO:0071555">
    <property type="term" value="P:cell wall organization"/>
    <property type="evidence" value="ECO:0007669"/>
    <property type="project" value="UniProtKB-UniRule"/>
</dbReference>
<dbReference type="EMBL" id="NQVN01000006">
    <property type="protein sequence ID" value="PIO99065.1"/>
    <property type="molecule type" value="Genomic_DNA"/>
</dbReference>
<feature type="active site" description="Proton donor/acceptor" evidence="9">
    <location>
        <position position="184"/>
    </location>
</feature>
<feature type="active site" description="Nucleophile" evidence="9">
    <location>
        <position position="200"/>
    </location>
</feature>
<dbReference type="GO" id="GO:0008360">
    <property type="term" value="P:regulation of cell shape"/>
    <property type="evidence" value="ECO:0007669"/>
    <property type="project" value="UniProtKB-UniRule"/>
</dbReference>
<dbReference type="InterPro" id="IPR038063">
    <property type="entry name" value="Transpep_catalytic_dom"/>
</dbReference>
<gene>
    <name evidence="11" type="ORF">CJ014_11345</name>
</gene>
<protein>
    <recommendedName>
        <fullName evidence="10">L,D-TPase catalytic domain-containing protein</fullName>
    </recommendedName>
</protein>
<dbReference type="UniPathway" id="UPA00219"/>
<evidence type="ECO:0000256" key="1">
    <source>
        <dbReference type="ARBA" id="ARBA00004752"/>
    </source>
</evidence>
<evidence type="ECO:0000259" key="10">
    <source>
        <dbReference type="PROSITE" id="PS52029"/>
    </source>
</evidence>
<accession>A0A2G9WWH5</accession>
<keyword evidence="6 9" id="KW-0133">Cell shape</keyword>
<dbReference type="GO" id="GO:0005576">
    <property type="term" value="C:extracellular region"/>
    <property type="evidence" value="ECO:0007669"/>
    <property type="project" value="TreeGrafter"/>
</dbReference>
<keyword evidence="7 9" id="KW-0573">Peptidoglycan synthesis</keyword>
<reference evidence="11 12" key="1">
    <citation type="submission" date="2017-08" db="EMBL/GenBank/DDBJ databases">
        <title>Pleomorphomonas carboxidotrophicus sp. nov., a new mesophilic hydrogenogenic carboxidotroph.</title>
        <authorList>
            <person name="Esquivel-Elizondo S."/>
            <person name="Krajmalnik-Brown R."/>
            <person name="Maldonado J."/>
        </authorList>
    </citation>
    <scope>NUCLEOTIDE SEQUENCE [LARGE SCALE GENOMIC DNA]</scope>
    <source>
        <strain evidence="11 12">SVCO-16</strain>
    </source>
</reference>
<dbReference type="PANTHER" id="PTHR30582">
    <property type="entry name" value="L,D-TRANSPEPTIDASE"/>
    <property type="match status" value="1"/>
</dbReference>
<dbReference type="FunFam" id="2.40.440.10:FF:000002">
    <property type="entry name" value="L,D-transpeptidase ErfK/SrfK"/>
    <property type="match status" value="1"/>
</dbReference>
<evidence type="ECO:0000313" key="11">
    <source>
        <dbReference type="EMBL" id="PIO99065.1"/>
    </source>
</evidence>
<keyword evidence="5" id="KW-0378">Hydrolase</keyword>
<comment type="pathway">
    <text evidence="1 9">Cell wall biogenesis; peptidoglycan biosynthesis.</text>
</comment>
<sequence length="232" mass="25444">MNLPSRRAVLAALPLALAACVSIPVAPVMPPLIDPTRPRRYPRPSAEYVAMYSEMRDGGFTVPAVDLTLVNPAFLRREVDYPTEEPPGTIVIDTPARYLYLVLEDGRAMRYGIGVGREGFAWAGTAIIRRKAKWPSWHPPVEMQARDPKARKWAGGMPGGPDNPLGARAHYLYQGNVDTLYRIHGTVEPWTIGSNVSSGCIRLINQDVIDLFERVPVGTLVKVIGPTPPPAV</sequence>
<evidence type="ECO:0000256" key="3">
    <source>
        <dbReference type="ARBA" id="ARBA00022676"/>
    </source>
</evidence>
<dbReference type="PROSITE" id="PS52029">
    <property type="entry name" value="LD_TPASE"/>
    <property type="match status" value="1"/>
</dbReference>
<comment type="caution">
    <text evidence="11">The sequence shown here is derived from an EMBL/GenBank/DDBJ whole genome shotgun (WGS) entry which is preliminary data.</text>
</comment>
<organism evidence="11 12">
    <name type="scientific">Pleomorphomonas carboxyditropha</name>
    <dbReference type="NCBI Taxonomy" id="2023338"/>
    <lineage>
        <taxon>Bacteria</taxon>
        <taxon>Pseudomonadati</taxon>
        <taxon>Pseudomonadota</taxon>
        <taxon>Alphaproteobacteria</taxon>
        <taxon>Hyphomicrobiales</taxon>
        <taxon>Pleomorphomonadaceae</taxon>
        <taxon>Pleomorphomonas</taxon>
    </lineage>
</organism>
<dbReference type="InterPro" id="IPR050979">
    <property type="entry name" value="LD-transpeptidase"/>
</dbReference>
<comment type="similarity">
    <text evidence="2">Belongs to the YkuD family.</text>
</comment>
<dbReference type="OrthoDB" id="8478453at2"/>
<dbReference type="Proteomes" id="UP000231070">
    <property type="component" value="Unassembled WGS sequence"/>
</dbReference>
<evidence type="ECO:0000256" key="4">
    <source>
        <dbReference type="ARBA" id="ARBA00022679"/>
    </source>
</evidence>
<keyword evidence="8 9" id="KW-0961">Cell wall biogenesis/degradation</keyword>
<dbReference type="Gene3D" id="2.40.440.10">
    <property type="entry name" value="L,D-transpeptidase catalytic domain-like"/>
    <property type="match status" value="1"/>
</dbReference>
<dbReference type="InterPro" id="IPR005490">
    <property type="entry name" value="LD_TPept_cat_dom"/>
</dbReference>
<keyword evidence="4" id="KW-0808">Transferase</keyword>
<evidence type="ECO:0000313" key="12">
    <source>
        <dbReference type="Proteomes" id="UP000231070"/>
    </source>
</evidence>
<dbReference type="PANTHER" id="PTHR30582:SF24">
    <property type="entry name" value="L,D-TRANSPEPTIDASE ERFK_SRFK-RELATED"/>
    <property type="match status" value="1"/>
</dbReference>
<feature type="domain" description="L,D-TPase catalytic" evidence="10">
    <location>
        <begin position="88"/>
        <end position="224"/>
    </location>
</feature>
<dbReference type="GO" id="GO:0071972">
    <property type="term" value="F:peptidoglycan L,D-transpeptidase activity"/>
    <property type="evidence" value="ECO:0007669"/>
    <property type="project" value="TreeGrafter"/>
</dbReference>
<dbReference type="PROSITE" id="PS51257">
    <property type="entry name" value="PROKAR_LIPOPROTEIN"/>
    <property type="match status" value="1"/>
</dbReference>
<dbReference type="CDD" id="cd16913">
    <property type="entry name" value="YkuD_like"/>
    <property type="match status" value="1"/>
</dbReference>
<evidence type="ECO:0000256" key="2">
    <source>
        <dbReference type="ARBA" id="ARBA00005992"/>
    </source>
</evidence>
<dbReference type="AlphaFoldDB" id="A0A2G9WWH5"/>
<dbReference type="RefSeq" id="WP_100080601.1">
    <property type="nucleotide sequence ID" value="NZ_NQVN01000006.1"/>
</dbReference>